<evidence type="ECO:0000256" key="6">
    <source>
        <dbReference type="SAM" id="MobiDB-lite"/>
    </source>
</evidence>
<name>A0ABR0SN86_9HYPO</name>
<evidence type="ECO:0000256" key="4">
    <source>
        <dbReference type="ARBA" id="ARBA00022750"/>
    </source>
</evidence>
<protein>
    <submittedName>
        <fullName evidence="9">Aspartic-type endopeptidase opsB</fullName>
    </submittedName>
</protein>
<gene>
    <name evidence="9" type="ORF">PT974_07060</name>
</gene>
<dbReference type="InterPro" id="IPR033876">
    <property type="entry name" value="SAP-like"/>
</dbReference>
<evidence type="ECO:0000256" key="2">
    <source>
        <dbReference type="ARBA" id="ARBA00022670"/>
    </source>
</evidence>
<feature type="domain" description="Peptidase A1" evidence="8">
    <location>
        <begin position="65"/>
        <end position="380"/>
    </location>
</feature>
<dbReference type="EMBL" id="JAVFKD010000012">
    <property type="protein sequence ID" value="KAK5993625.1"/>
    <property type="molecule type" value="Genomic_DNA"/>
</dbReference>
<dbReference type="PANTHER" id="PTHR47966:SF65">
    <property type="entry name" value="ASPARTIC-TYPE ENDOPEPTIDASE"/>
    <property type="match status" value="1"/>
</dbReference>
<comment type="caution">
    <text evidence="9">The sequence shown here is derived from an EMBL/GenBank/DDBJ whole genome shotgun (WGS) entry which is preliminary data.</text>
</comment>
<dbReference type="InterPro" id="IPR021109">
    <property type="entry name" value="Peptidase_aspartic_dom_sf"/>
</dbReference>
<dbReference type="InterPro" id="IPR033121">
    <property type="entry name" value="PEPTIDASE_A1"/>
</dbReference>
<comment type="similarity">
    <text evidence="1">Belongs to the peptidase A1 family.</text>
</comment>
<keyword evidence="10" id="KW-1185">Reference proteome</keyword>
<evidence type="ECO:0000256" key="1">
    <source>
        <dbReference type="ARBA" id="ARBA00007447"/>
    </source>
</evidence>
<evidence type="ECO:0000313" key="10">
    <source>
        <dbReference type="Proteomes" id="UP001338125"/>
    </source>
</evidence>
<keyword evidence="5" id="KW-0378">Hydrolase</keyword>
<accession>A0ABR0SN86</accession>
<feature type="signal peptide" evidence="7">
    <location>
        <begin position="1"/>
        <end position="16"/>
    </location>
</feature>
<feature type="compositionally biased region" description="Low complexity" evidence="6">
    <location>
        <begin position="410"/>
        <end position="436"/>
    </location>
</feature>
<evidence type="ECO:0000313" key="9">
    <source>
        <dbReference type="EMBL" id="KAK5993625.1"/>
    </source>
</evidence>
<proteinExistence type="inferred from homology"/>
<evidence type="ECO:0000259" key="8">
    <source>
        <dbReference type="PROSITE" id="PS51767"/>
    </source>
</evidence>
<dbReference type="Pfam" id="PF00026">
    <property type="entry name" value="Asp"/>
    <property type="match status" value="1"/>
</dbReference>
<dbReference type="PANTHER" id="PTHR47966">
    <property type="entry name" value="BETA-SITE APP-CLEAVING ENZYME, ISOFORM A-RELATED"/>
    <property type="match status" value="1"/>
</dbReference>
<organism evidence="9 10">
    <name type="scientific">Cladobotryum mycophilum</name>
    <dbReference type="NCBI Taxonomy" id="491253"/>
    <lineage>
        <taxon>Eukaryota</taxon>
        <taxon>Fungi</taxon>
        <taxon>Dikarya</taxon>
        <taxon>Ascomycota</taxon>
        <taxon>Pezizomycotina</taxon>
        <taxon>Sordariomycetes</taxon>
        <taxon>Hypocreomycetidae</taxon>
        <taxon>Hypocreales</taxon>
        <taxon>Hypocreaceae</taxon>
        <taxon>Cladobotryum</taxon>
    </lineage>
</organism>
<keyword evidence="3 7" id="KW-0732">Signal</keyword>
<evidence type="ECO:0000256" key="5">
    <source>
        <dbReference type="ARBA" id="ARBA00022801"/>
    </source>
</evidence>
<dbReference type="PROSITE" id="PS51767">
    <property type="entry name" value="PEPTIDASE_A1"/>
    <property type="match status" value="1"/>
</dbReference>
<evidence type="ECO:0000256" key="3">
    <source>
        <dbReference type="ARBA" id="ARBA00022729"/>
    </source>
</evidence>
<feature type="region of interest" description="Disordered" evidence="6">
    <location>
        <begin position="410"/>
        <end position="445"/>
    </location>
</feature>
<dbReference type="CDD" id="cd05474">
    <property type="entry name" value="SAP_like"/>
    <property type="match status" value="1"/>
</dbReference>
<keyword evidence="4" id="KW-0064">Aspartyl protease</keyword>
<dbReference type="InterPro" id="IPR001461">
    <property type="entry name" value="Aspartic_peptidase_A1"/>
</dbReference>
<evidence type="ECO:0000256" key="7">
    <source>
        <dbReference type="SAM" id="SignalP"/>
    </source>
</evidence>
<dbReference type="Gene3D" id="2.40.70.10">
    <property type="entry name" value="Acid Proteases"/>
    <property type="match status" value="2"/>
</dbReference>
<dbReference type="SUPFAM" id="SSF50630">
    <property type="entry name" value="Acid proteases"/>
    <property type="match status" value="1"/>
</dbReference>
<reference evidence="9 10" key="1">
    <citation type="submission" date="2024-01" db="EMBL/GenBank/DDBJ databases">
        <title>Complete genome of Cladobotryum mycophilum ATHUM6906.</title>
        <authorList>
            <person name="Christinaki A.C."/>
            <person name="Myridakis A.I."/>
            <person name="Kouvelis V.N."/>
        </authorList>
    </citation>
    <scope>NUCLEOTIDE SEQUENCE [LARGE SCALE GENOMIC DNA]</scope>
    <source>
        <strain evidence="9 10">ATHUM6906</strain>
    </source>
</reference>
<feature type="chain" id="PRO_5045794719" evidence="7">
    <location>
        <begin position="17"/>
        <end position="690"/>
    </location>
</feature>
<keyword evidence="2" id="KW-0645">Protease</keyword>
<dbReference type="PRINTS" id="PR00792">
    <property type="entry name" value="PEPSIN"/>
</dbReference>
<dbReference type="Proteomes" id="UP001338125">
    <property type="component" value="Unassembled WGS sequence"/>
</dbReference>
<sequence length="690" mass="72387">MRYSFSLAALPLAAQAMQFLDDNSYYQGDGLSRHPITVAGGAPHKSMRKRQNEASLRAQKLGFFYTIDIGIGTPAQTVSVNFDTGSSELWVNPICSKSTDEAFCEGFGRYNESTTFVDAKAPGGVRYGTGYVDFDYGYDYVEIGSARVKQQLFGVATDSEFASVGILGAGPSLDGWTSPYPFVIDTMAQQGLIKSRAFSLDIRSLGSDRGSVIFGGIDTKKFSGHLEKRPIIPADDSPDGYTRYWIYLDGITITKEDGTDLKIFDKPNSQPVLLDSGYTISTLPGPIFDEILKAFPSAKEDDDSGEYFVDCGVTKTKGMVNFKFGKTIINVPYDDFIWHQEDGTCKLGVAQDDDFPVLGDTFLRAVYLVYDWDNRNVHLANNEDCGSNLLPIGKGVDAVPSVLGDCGAPATTSTSAPVSTSTKVPLTTAPATHTSGATGGPGSGTLYPTTSLWQNSTAPASHTTAAPTLTSTFTVTQVHTITSCAPTVTNCPVGHVTTEIITSYTTYCPGEDKTAAPTPITTSQYQEITATYTIPRTYTCSKGLTTCASQTPVHIITVSPIVTQTAPVEVPHCTSCATRGHSSHGIASTPILTHPVASPSSPAATIPVVPVVSAPPAVTYPVSTPPPAPAATGGLTTVVNPSGAVPSGVVPSGAVPPQGNPSTIPVSGASDLCASSIAALVVGALAVAFL</sequence>